<evidence type="ECO:0000313" key="3">
    <source>
        <dbReference type="Proteomes" id="UP001295444"/>
    </source>
</evidence>
<feature type="transmembrane region" description="Helical" evidence="1">
    <location>
        <begin position="82"/>
        <end position="106"/>
    </location>
</feature>
<organism evidence="2 3">
    <name type="scientific">Pelobates cultripes</name>
    <name type="common">Western spadefoot toad</name>
    <dbReference type="NCBI Taxonomy" id="61616"/>
    <lineage>
        <taxon>Eukaryota</taxon>
        <taxon>Metazoa</taxon>
        <taxon>Chordata</taxon>
        <taxon>Craniata</taxon>
        <taxon>Vertebrata</taxon>
        <taxon>Euteleostomi</taxon>
        <taxon>Amphibia</taxon>
        <taxon>Batrachia</taxon>
        <taxon>Anura</taxon>
        <taxon>Pelobatoidea</taxon>
        <taxon>Pelobatidae</taxon>
        <taxon>Pelobates</taxon>
    </lineage>
</organism>
<evidence type="ECO:0000313" key="2">
    <source>
        <dbReference type="EMBL" id="CAH2299809.1"/>
    </source>
</evidence>
<feature type="transmembrane region" description="Helical" evidence="1">
    <location>
        <begin position="49"/>
        <end position="67"/>
    </location>
</feature>
<gene>
    <name evidence="2" type="ORF">PECUL_23A057103</name>
</gene>
<feature type="transmembrane region" description="Helical" evidence="1">
    <location>
        <begin position="146"/>
        <end position="166"/>
    </location>
</feature>
<sequence length="250" mass="29022">MAALLEDRELRGVRHRFQLQAEALLRETGSGEPDIYDDEKKKEKPLPRLNFHSVFWILAAASLTYYVDFVQVVQDTLQEGCWWFYTGTFTLAASLSIALYCIIYLEWHCGFSDYDTRYPALVPIAITTFIATAICYNVSLWSTWSFFTPLLLFTQFMGVGGFLTHARNLLKEICKLLNVGYHHNKRDQTHSNRSRTRSIFGDHGKVKRVCRNKEDTPIQQHAILLRIHHQTAPVEEWDPESVQHTGRWRG</sequence>
<dbReference type="PANTHER" id="PTHR31134:SF1">
    <property type="entry name" value="TRANSMEMBRANE PROTEIN 128"/>
    <property type="match status" value="1"/>
</dbReference>
<dbReference type="Proteomes" id="UP001295444">
    <property type="component" value="Chromosome 06"/>
</dbReference>
<keyword evidence="3" id="KW-1185">Reference proteome</keyword>
<keyword evidence="1 2" id="KW-0812">Transmembrane</keyword>
<accession>A0AAD1SF26</accession>
<reference evidence="2" key="1">
    <citation type="submission" date="2022-03" db="EMBL/GenBank/DDBJ databases">
        <authorList>
            <person name="Alioto T."/>
            <person name="Alioto T."/>
            <person name="Gomez Garrido J."/>
        </authorList>
    </citation>
    <scope>NUCLEOTIDE SEQUENCE</scope>
</reference>
<name>A0AAD1SF26_PELCU</name>
<proteinExistence type="predicted"/>
<protein>
    <submittedName>
        <fullName evidence="2">Transmembrane 128 isoform X1</fullName>
    </submittedName>
</protein>
<feature type="transmembrane region" description="Helical" evidence="1">
    <location>
        <begin position="118"/>
        <end position="140"/>
    </location>
</feature>
<evidence type="ECO:0000256" key="1">
    <source>
        <dbReference type="SAM" id="Phobius"/>
    </source>
</evidence>
<keyword evidence="1" id="KW-0472">Membrane</keyword>
<dbReference type="InterPro" id="IPR033579">
    <property type="entry name" value="TMEM128"/>
</dbReference>
<dbReference type="AlphaFoldDB" id="A0AAD1SF26"/>
<keyword evidence="1" id="KW-1133">Transmembrane helix</keyword>
<dbReference type="EMBL" id="OW240917">
    <property type="protein sequence ID" value="CAH2299809.1"/>
    <property type="molecule type" value="Genomic_DNA"/>
</dbReference>
<dbReference type="PANTHER" id="PTHR31134">
    <property type="entry name" value="TRANSMEMBRANE PROTEIN 128"/>
    <property type="match status" value="1"/>
</dbReference>
<dbReference type="Pfam" id="PF20479">
    <property type="entry name" value="TMEM128"/>
    <property type="match status" value="1"/>
</dbReference>